<dbReference type="PANTHER" id="PTHR43744:SF9">
    <property type="entry name" value="POLYGALACTURONAN_RHAMNOGALACTURONAN TRANSPORT SYSTEM PERMEASE PROTEIN YTCP"/>
    <property type="match status" value="1"/>
</dbReference>
<keyword evidence="5 7" id="KW-1133">Transmembrane helix</keyword>
<protein>
    <submittedName>
        <fullName evidence="9">Aldouronate transport system permease protein</fullName>
    </submittedName>
</protein>
<feature type="transmembrane region" description="Helical" evidence="7">
    <location>
        <begin position="21"/>
        <end position="47"/>
    </location>
</feature>
<dbReference type="PROSITE" id="PS50928">
    <property type="entry name" value="ABC_TM1"/>
    <property type="match status" value="1"/>
</dbReference>
<feature type="transmembrane region" description="Helical" evidence="7">
    <location>
        <begin position="149"/>
        <end position="169"/>
    </location>
</feature>
<feature type="domain" description="ABC transmembrane type-1" evidence="8">
    <location>
        <begin position="82"/>
        <end position="285"/>
    </location>
</feature>
<dbReference type="CDD" id="cd06261">
    <property type="entry name" value="TM_PBP2"/>
    <property type="match status" value="1"/>
</dbReference>
<comment type="subcellular location">
    <subcellularLocation>
        <location evidence="1 7">Cell membrane</location>
        <topology evidence="1 7">Multi-pass membrane protein</topology>
    </subcellularLocation>
</comment>
<feature type="transmembrane region" description="Helical" evidence="7">
    <location>
        <begin position="85"/>
        <end position="105"/>
    </location>
</feature>
<dbReference type="Proteomes" id="UP000773462">
    <property type="component" value="Unassembled WGS sequence"/>
</dbReference>
<feature type="transmembrane region" description="Helical" evidence="7">
    <location>
        <begin position="266"/>
        <end position="286"/>
    </location>
</feature>
<organism evidence="9 10">
    <name type="scientific">Paenibacillus silagei</name>
    <dbReference type="NCBI Taxonomy" id="1670801"/>
    <lineage>
        <taxon>Bacteria</taxon>
        <taxon>Bacillati</taxon>
        <taxon>Bacillota</taxon>
        <taxon>Bacilli</taxon>
        <taxon>Bacillales</taxon>
        <taxon>Paenibacillaceae</taxon>
        <taxon>Paenibacillus</taxon>
    </lineage>
</organism>
<evidence type="ECO:0000256" key="5">
    <source>
        <dbReference type="ARBA" id="ARBA00022989"/>
    </source>
</evidence>
<keyword evidence="4 7" id="KW-0812">Transmembrane</keyword>
<feature type="transmembrane region" description="Helical" evidence="7">
    <location>
        <begin position="117"/>
        <end position="137"/>
    </location>
</feature>
<evidence type="ECO:0000256" key="6">
    <source>
        <dbReference type="ARBA" id="ARBA00023136"/>
    </source>
</evidence>
<dbReference type="InterPro" id="IPR035906">
    <property type="entry name" value="MetI-like_sf"/>
</dbReference>
<gene>
    <name evidence="9" type="ORF">J2Z70_006158</name>
</gene>
<reference evidence="9 10" key="1">
    <citation type="submission" date="2021-03" db="EMBL/GenBank/DDBJ databases">
        <title>Genomic Encyclopedia of Type Strains, Phase IV (KMG-IV): sequencing the most valuable type-strain genomes for metagenomic binning, comparative biology and taxonomic classification.</title>
        <authorList>
            <person name="Goeker M."/>
        </authorList>
    </citation>
    <scope>NUCLEOTIDE SEQUENCE [LARGE SCALE GENOMIC DNA]</scope>
    <source>
        <strain evidence="9 10">DSM 101953</strain>
    </source>
</reference>
<keyword evidence="6 7" id="KW-0472">Membrane</keyword>
<dbReference type="Gene3D" id="1.10.3720.10">
    <property type="entry name" value="MetI-like"/>
    <property type="match status" value="1"/>
</dbReference>
<evidence type="ECO:0000256" key="7">
    <source>
        <dbReference type="RuleBase" id="RU363032"/>
    </source>
</evidence>
<keyword evidence="2 7" id="KW-0813">Transport</keyword>
<sequence>MAASRTAADIQYSGKDRILVVITYILLGLFILVILFPLVYVVLASFLTPNVLITKGLAIAPSDWTITGYVKILSNDAMIRGFFNALFYSAAFALATVFFSVFAAYPLSIEGLAGKRPVMIFFLITMFFGGGLIPTYLVVKDLGMLNTVWAVILPGAISVFNIILAKTYFQGLPKELFQAASIDGASDLGIFFRIVLPLSKPIIFVLALYAFVGQWNSYFDAMIYLDDSRLFPLQLVLRSILIQNQVQPGMIADALAQAELKKLSEMIKYSAIVISSLPLIVMYPFFQKYFEKGAMVGSIK</sequence>
<dbReference type="InterPro" id="IPR000515">
    <property type="entry name" value="MetI-like"/>
</dbReference>
<evidence type="ECO:0000313" key="9">
    <source>
        <dbReference type="EMBL" id="MBP2115946.1"/>
    </source>
</evidence>
<keyword evidence="3" id="KW-1003">Cell membrane</keyword>
<dbReference type="EMBL" id="JAGGLV010000033">
    <property type="protein sequence ID" value="MBP2115946.1"/>
    <property type="molecule type" value="Genomic_DNA"/>
</dbReference>
<feature type="transmembrane region" description="Helical" evidence="7">
    <location>
        <begin position="190"/>
        <end position="212"/>
    </location>
</feature>
<dbReference type="PANTHER" id="PTHR43744">
    <property type="entry name" value="ABC TRANSPORTER PERMEASE PROTEIN MG189-RELATED-RELATED"/>
    <property type="match status" value="1"/>
</dbReference>
<comment type="similarity">
    <text evidence="7">Belongs to the binding-protein-dependent transport system permease family.</text>
</comment>
<proteinExistence type="inferred from homology"/>
<evidence type="ECO:0000256" key="3">
    <source>
        <dbReference type="ARBA" id="ARBA00022475"/>
    </source>
</evidence>
<keyword evidence="10" id="KW-1185">Reference proteome</keyword>
<dbReference type="Pfam" id="PF00528">
    <property type="entry name" value="BPD_transp_1"/>
    <property type="match status" value="1"/>
</dbReference>
<evidence type="ECO:0000256" key="4">
    <source>
        <dbReference type="ARBA" id="ARBA00022692"/>
    </source>
</evidence>
<name>A0ABS4P0W9_9BACL</name>
<evidence type="ECO:0000256" key="2">
    <source>
        <dbReference type="ARBA" id="ARBA00022448"/>
    </source>
</evidence>
<evidence type="ECO:0000256" key="1">
    <source>
        <dbReference type="ARBA" id="ARBA00004651"/>
    </source>
</evidence>
<evidence type="ECO:0000259" key="8">
    <source>
        <dbReference type="PROSITE" id="PS50928"/>
    </source>
</evidence>
<dbReference type="RefSeq" id="WP_209879127.1">
    <property type="nucleotide sequence ID" value="NZ_JAGGLV010000033.1"/>
</dbReference>
<accession>A0ABS4P0W9</accession>
<evidence type="ECO:0000313" key="10">
    <source>
        <dbReference type="Proteomes" id="UP000773462"/>
    </source>
</evidence>
<dbReference type="SUPFAM" id="SSF161098">
    <property type="entry name" value="MetI-like"/>
    <property type="match status" value="1"/>
</dbReference>
<comment type="caution">
    <text evidence="9">The sequence shown here is derived from an EMBL/GenBank/DDBJ whole genome shotgun (WGS) entry which is preliminary data.</text>
</comment>